<evidence type="ECO:0000256" key="4">
    <source>
        <dbReference type="ARBA" id="ARBA00023163"/>
    </source>
</evidence>
<dbReference type="PROSITE" id="PS50931">
    <property type="entry name" value="HTH_LYSR"/>
    <property type="match status" value="1"/>
</dbReference>
<evidence type="ECO:0000256" key="1">
    <source>
        <dbReference type="ARBA" id="ARBA00009437"/>
    </source>
</evidence>
<keyword evidence="7" id="KW-1185">Reference proteome</keyword>
<dbReference type="InterPro" id="IPR036390">
    <property type="entry name" value="WH_DNA-bd_sf"/>
</dbReference>
<dbReference type="InterPro" id="IPR005119">
    <property type="entry name" value="LysR_subst-bd"/>
</dbReference>
<proteinExistence type="inferred from homology"/>
<dbReference type="Pfam" id="PF03466">
    <property type="entry name" value="LysR_substrate"/>
    <property type="match status" value="1"/>
</dbReference>
<evidence type="ECO:0000256" key="2">
    <source>
        <dbReference type="ARBA" id="ARBA00023015"/>
    </source>
</evidence>
<accession>A0A545TY37</accession>
<comment type="similarity">
    <text evidence="1">Belongs to the LysR transcriptional regulatory family.</text>
</comment>
<dbReference type="PANTHER" id="PTHR30419">
    <property type="entry name" value="HTH-TYPE TRANSCRIPTIONAL REGULATOR YBHD"/>
    <property type="match status" value="1"/>
</dbReference>
<sequence>MHDEVFFGYSDAVSASGWVLEVRQIMHHPLLRYIDEVARQGSIRKAAKVMNVASSAVNRQILKAEAEFDTRLFDRLPEGVELTAAGRVVVEHCRRTLYDYRNLRAAIDDIRDLRSGHIQLSTLDSTTFGFLPQVMEGFSNEYPGISFTVATAGPDETIEAVAKGNAHVGLSFTRDLHPDVRVIAEKPSPFGVIMRPDHPLADRHYVTVEDCVGFPLVRTMDARGKTSIIDQEIDTAVLPLSTIFYTNAHIMAKHAIRAGRGIGIYTKVGFLSDIKSGELRFVPLAERILSEYKIGAIVSAHKNVETSAHLFVNAIERHFRKVDFT</sequence>
<protein>
    <submittedName>
        <fullName evidence="6">LysR family transcriptional regulator</fullName>
    </submittedName>
</protein>
<dbReference type="GO" id="GO:0003677">
    <property type="term" value="F:DNA binding"/>
    <property type="evidence" value="ECO:0007669"/>
    <property type="project" value="UniProtKB-KW"/>
</dbReference>
<organism evidence="6 7">
    <name type="scientific">Denitrobaculum tricleocarpae</name>
    <dbReference type="NCBI Taxonomy" id="2591009"/>
    <lineage>
        <taxon>Bacteria</taxon>
        <taxon>Pseudomonadati</taxon>
        <taxon>Pseudomonadota</taxon>
        <taxon>Alphaproteobacteria</taxon>
        <taxon>Rhodospirillales</taxon>
        <taxon>Rhodospirillaceae</taxon>
        <taxon>Denitrobaculum</taxon>
    </lineage>
</organism>
<dbReference type="GO" id="GO:0005829">
    <property type="term" value="C:cytosol"/>
    <property type="evidence" value="ECO:0007669"/>
    <property type="project" value="TreeGrafter"/>
</dbReference>
<dbReference type="InterPro" id="IPR050950">
    <property type="entry name" value="HTH-type_LysR_regulators"/>
</dbReference>
<evidence type="ECO:0000256" key="3">
    <source>
        <dbReference type="ARBA" id="ARBA00023125"/>
    </source>
</evidence>
<keyword evidence="3" id="KW-0238">DNA-binding</keyword>
<dbReference type="EMBL" id="VHSH01000002">
    <property type="protein sequence ID" value="TQV82101.1"/>
    <property type="molecule type" value="Genomic_DNA"/>
</dbReference>
<dbReference type="PANTHER" id="PTHR30419:SF8">
    <property type="entry name" value="NITROGEN ASSIMILATION TRANSCRIPTIONAL ACTIVATOR-RELATED"/>
    <property type="match status" value="1"/>
</dbReference>
<dbReference type="SUPFAM" id="SSF46785">
    <property type="entry name" value="Winged helix' DNA-binding domain"/>
    <property type="match status" value="1"/>
</dbReference>
<evidence type="ECO:0000313" key="7">
    <source>
        <dbReference type="Proteomes" id="UP000315252"/>
    </source>
</evidence>
<dbReference type="SUPFAM" id="SSF53850">
    <property type="entry name" value="Periplasmic binding protein-like II"/>
    <property type="match status" value="1"/>
</dbReference>
<evidence type="ECO:0000313" key="6">
    <source>
        <dbReference type="EMBL" id="TQV82101.1"/>
    </source>
</evidence>
<evidence type="ECO:0000259" key="5">
    <source>
        <dbReference type="PROSITE" id="PS50931"/>
    </source>
</evidence>
<dbReference type="OrthoDB" id="5297263at2"/>
<name>A0A545TY37_9PROT</name>
<dbReference type="Gene3D" id="1.10.10.10">
    <property type="entry name" value="Winged helix-like DNA-binding domain superfamily/Winged helix DNA-binding domain"/>
    <property type="match status" value="1"/>
</dbReference>
<reference evidence="6 7" key="1">
    <citation type="submission" date="2019-06" db="EMBL/GenBank/DDBJ databases">
        <title>Whole genome sequence for Rhodospirillaceae sp. R148.</title>
        <authorList>
            <person name="Wang G."/>
        </authorList>
    </citation>
    <scope>NUCLEOTIDE SEQUENCE [LARGE SCALE GENOMIC DNA]</scope>
    <source>
        <strain evidence="6 7">R148</strain>
    </source>
</reference>
<keyword evidence="4" id="KW-0804">Transcription</keyword>
<dbReference type="GO" id="GO:0003700">
    <property type="term" value="F:DNA-binding transcription factor activity"/>
    <property type="evidence" value="ECO:0007669"/>
    <property type="project" value="InterPro"/>
</dbReference>
<dbReference type="Gene3D" id="3.40.190.290">
    <property type="match status" value="1"/>
</dbReference>
<keyword evidence="2" id="KW-0805">Transcription regulation</keyword>
<feature type="domain" description="HTH lysR-type" evidence="5">
    <location>
        <begin position="30"/>
        <end position="83"/>
    </location>
</feature>
<gene>
    <name evidence="6" type="ORF">FKG95_07700</name>
</gene>
<dbReference type="InterPro" id="IPR036388">
    <property type="entry name" value="WH-like_DNA-bd_sf"/>
</dbReference>
<dbReference type="AlphaFoldDB" id="A0A545TY37"/>
<dbReference type="Proteomes" id="UP000315252">
    <property type="component" value="Unassembled WGS sequence"/>
</dbReference>
<comment type="caution">
    <text evidence="6">The sequence shown here is derived from an EMBL/GenBank/DDBJ whole genome shotgun (WGS) entry which is preliminary data.</text>
</comment>
<dbReference type="Pfam" id="PF00126">
    <property type="entry name" value="HTH_1"/>
    <property type="match status" value="1"/>
</dbReference>
<dbReference type="InterPro" id="IPR000847">
    <property type="entry name" value="LysR_HTH_N"/>
</dbReference>